<evidence type="ECO:0000313" key="2">
    <source>
        <dbReference type="EMBL" id="KAJ1367110.1"/>
    </source>
</evidence>
<sequence>MQIIGRSIYLLLIFLYIVFPVTLTGVQVREGKLNAMIDTVQAHTTPHILKLWKQTKTVKSLLKHDCESSHDYILCSKKKIVDPSELKYSKPAYCKEERKEKHCYICCTMKVEWRLIEYQTVAYVLKN</sequence>
<dbReference type="EMBL" id="JAHQIW010005780">
    <property type="protein sequence ID" value="KAJ1367110.1"/>
    <property type="molecule type" value="Genomic_DNA"/>
</dbReference>
<name>A0AAD5R017_PARTN</name>
<organism evidence="2 3">
    <name type="scientific">Parelaphostrongylus tenuis</name>
    <name type="common">Meningeal worm</name>
    <dbReference type="NCBI Taxonomy" id="148309"/>
    <lineage>
        <taxon>Eukaryota</taxon>
        <taxon>Metazoa</taxon>
        <taxon>Ecdysozoa</taxon>
        <taxon>Nematoda</taxon>
        <taxon>Chromadorea</taxon>
        <taxon>Rhabditida</taxon>
        <taxon>Rhabditina</taxon>
        <taxon>Rhabditomorpha</taxon>
        <taxon>Strongyloidea</taxon>
        <taxon>Metastrongylidae</taxon>
        <taxon>Parelaphostrongylus</taxon>
    </lineage>
</organism>
<evidence type="ECO:0000313" key="3">
    <source>
        <dbReference type="Proteomes" id="UP001196413"/>
    </source>
</evidence>
<gene>
    <name evidence="2" type="ORF">KIN20_027962</name>
</gene>
<comment type="caution">
    <text evidence="2">The sequence shown here is derived from an EMBL/GenBank/DDBJ whole genome shotgun (WGS) entry which is preliminary data.</text>
</comment>
<feature type="transmembrane region" description="Helical" evidence="1">
    <location>
        <begin position="6"/>
        <end position="26"/>
    </location>
</feature>
<proteinExistence type="predicted"/>
<keyword evidence="1" id="KW-0812">Transmembrane</keyword>
<keyword evidence="3" id="KW-1185">Reference proteome</keyword>
<accession>A0AAD5R017</accession>
<dbReference type="Proteomes" id="UP001196413">
    <property type="component" value="Unassembled WGS sequence"/>
</dbReference>
<protein>
    <submittedName>
        <fullName evidence="2">Uncharacterized protein</fullName>
    </submittedName>
</protein>
<keyword evidence="1" id="KW-0472">Membrane</keyword>
<evidence type="ECO:0000256" key="1">
    <source>
        <dbReference type="SAM" id="Phobius"/>
    </source>
</evidence>
<reference evidence="2" key="1">
    <citation type="submission" date="2021-06" db="EMBL/GenBank/DDBJ databases">
        <title>Parelaphostrongylus tenuis whole genome reference sequence.</title>
        <authorList>
            <person name="Garwood T.J."/>
            <person name="Larsen P.A."/>
            <person name="Fountain-Jones N.M."/>
            <person name="Garbe J.R."/>
            <person name="Macchietto M.G."/>
            <person name="Kania S.A."/>
            <person name="Gerhold R.W."/>
            <person name="Richards J.E."/>
            <person name="Wolf T.M."/>
        </authorList>
    </citation>
    <scope>NUCLEOTIDE SEQUENCE</scope>
    <source>
        <strain evidence="2">MNPRO001-30</strain>
        <tissue evidence="2">Meninges</tissue>
    </source>
</reference>
<keyword evidence="1" id="KW-1133">Transmembrane helix</keyword>
<dbReference type="AlphaFoldDB" id="A0AAD5R017"/>